<evidence type="ECO:0000256" key="1">
    <source>
        <dbReference type="SAM" id="MobiDB-lite"/>
    </source>
</evidence>
<reference evidence="2 3" key="1">
    <citation type="submission" date="2015-09" db="EMBL/GenBank/DDBJ databases">
        <title>Draft genome of the parasitic nematode Teladorsagia circumcincta isolate WARC Sus (inbred).</title>
        <authorList>
            <person name="Mitreva M."/>
        </authorList>
    </citation>
    <scope>NUCLEOTIDE SEQUENCE [LARGE SCALE GENOMIC DNA]</scope>
    <source>
        <strain evidence="2 3">S</strain>
    </source>
</reference>
<dbReference type="EMBL" id="KZ345250">
    <property type="protein sequence ID" value="PIO74600.1"/>
    <property type="molecule type" value="Genomic_DNA"/>
</dbReference>
<feature type="region of interest" description="Disordered" evidence="1">
    <location>
        <begin position="1"/>
        <end position="42"/>
    </location>
</feature>
<accession>A0A2G9UYM4</accession>
<evidence type="ECO:0000313" key="3">
    <source>
        <dbReference type="Proteomes" id="UP000230423"/>
    </source>
</evidence>
<keyword evidence="3" id="KW-1185">Reference proteome</keyword>
<protein>
    <submittedName>
        <fullName evidence="2">Uncharacterized protein</fullName>
    </submittedName>
</protein>
<evidence type="ECO:0000313" key="2">
    <source>
        <dbReference type="EMBL" id="PIO74600.1"/>
    </source>
</evidence>
<gene>
    <name evidence="2" type="ORF">TELCIR_03395</name>
</gene>
<feature type="compositionally biased region" description="Basic and acidic residues" evidence="1">
    <location>
        <begin position="76"/>
        <end position="85"/>
    </location>
</feature>
<feature type="compositionally biased region" description="Basic and acidic residues" evidence="1">
    <location>
        <begin position="30"/>
        <end position="42"/>
    </location>
</feature>
<proteinExistence type="predicted"/>
<dbReference type="AlphaFoldDB" id="A0A2G9UYM4"/>
<feature type="region of interest" description="Disordered" evidence="1">
    <location>
        <begin position="68"/>
        <end position="145"/>
    </location>
</feature>
<sequence>MSDEQAYLKQCKYQDHDTKTKRRSLSILESPKRKARTPEDVRTARKFSEIQRDKYSFRQQSMMKLSCRKKVQVPAVKEKSDEKKKASVVKTKKEKNRSGGKHSAIKAKNKSPSTAASQFVAPLPCDDDYTNFEPTDAVSRPARAE</sequence>
<dbReference type="Proteomes" id="UP000230423">
    <property type="component" value="Unassembled WGS sequence"/>
</dbReference>
<feature type="compositionally biased region" description="Basic residues" evidence="1">
    <location>
        <begin position="86"/>
        <end position="109"/>
    </location>
</feature>
<name>A0A2G9UYM4_TELCI</name>
<organism evidence="2 3">
    <name type="scientific">Teladorsagia circumcincta</name>
    <name type="common">Brown stomach worm</name>
    <name type="synonym">Ostertagia circumcincta</name>
    <dbReference type="NCBI Taxonomy" id="45464"/>
    <lineage>
        <taxon>Eukaryota</taxon>
        <taxon>Metazoa</taxon>
        <taxon>Ecdysozoa</taxon>
        <taxon>Nematoda</taxon>
        <taxon>Chromadorea</taxon>
        <taxon>Rhabditida</taxon>
        <taxon>Rhabditina</taxon>
        <taxon>Rhabditomorpha</taxon>
        <taxon>Strongyloidea</taxon>
        <taxon>Trichostrongylidae</taxon>
        <taxon>Teladorsagia</taxon>
    </lineage>
</organism>